<protein>
    <recommendedName>
        <fullName evidence="15">Replication protein A C-terminal domain-containing protein</fullName>
    </recommendedName>
</protein>
<dbReference type="GO" id="GO:0003697">
    <property type="term" value="F:single-stranded DNA binding"/>
    <property type="evidence" value="ECO:0007669"/>
    <property type="project" value="TreeGrafter"/>
</dbReference>
<keyword evidence="7" id="KW-0234">DNA repair</keyword>
<keyword evidence="4" id="KW-0227">DNA damage</keyword>
<feature type="region of interest" description="Disordered" evidence="10">
    <location>
        <begin position="25"/>
        <end position="45"/>
    </location>
</feature>
<dbReference type="InterPro" id="IPR012340">
    <property type="entry name" value="NA-bd_OB-fold"/>
</dbReference>
<dbReference type="FunFam" id="1.10.10.10:FF:000168">
    <property type="entry name" value="Replication protein A 32 kDa subunit"/>
    <property type="match status" value="1"/>
</dbReference>
<organism evidence="13 14">
    <name type="scientific">Leersia perrieri</name>
    <dbReference type="NCBI Taxonomy" id="77586"/>
    <lineage>
        <taxon>Eukaryota</taxon>
        <taxon>Viridiplantae</taxon>
        <taxon>Streptophyta</taxon>
        <taxon>Embryophyta</taxon>
        <taxon>Tracheophyta</taxon>
        <taxon>Spermatophyta</taxon>
        <taxon>Magnoliopsida</taxon>
        <taxon>Liliopsida</taxon>
        <taxon>Poales</taxon>
        <taxon>Poaceae</taxon>
        <taxon>BOP clade</taxon>
        <taxon>Oryzoideae</taxon>
        <taxon>Oryzeae</taxon>
        <taxon>Oryzinae</taxon>
        <taxon>Leersia</taxon>
    </lineage>
</organism>
<evidence type="ECO:0000256" key="10">
    <source>
        <dbReference type="SAM" id="MobiDB-lite"/>
    </source>
</evidence>
<evidence type="ECO:0000256" key="1">
    <source>
        <dbReference type="ARBA" id="ARBA00004123"/>
    </source>
</evidence>
<evidence type="ECO:0000256" key="6">
    <source>
        <dbReference type="ARBA" id="ARBA00023172"/>
    </source>
</evidence>
<evidence type="ECO:0000313" key="14">
    <source>
        <dbReference type="Proteomes" id="UP000032180"/>
    </source>
</evidence>
<dbReference type="FunFam" id="2.40.50.140:FF:000184">
    <property type="entry name" value="replication protein A 32 kDa subunit A-like"/>
    <property type="match status" value="1"/>
</dbReference>
<dbReference type="AlphaFoldDB" id="A0A0D9VIN1"/>
<evidence type="ECO:0000313" key="13">
    <source>
        <dbReference type="EnsemblPlants" id="LPERR02G20490.1"/>
    </source>
</evidence>
<dbReference type="InterPro" id="IPR004365">
    <property type="entry name" value="NA-bd_OB_tRNA"/>
</dbReference>
<evidence type="ECO:0000256" key="9">
    <source>
        <dbReference type="ARBA" id="ARBA00056440"/>
    </source>
</evidence>
<dbReference type="CDD" id="cd04478">
    <property type="entry name" value="RPA2_DBD_D"/>
    <property type="match status" value="1"/>
</dbReference>
<keyword evidence="8" id="KW-0539">Nucleus</keyword>
<reference evidence="13" key="3">
    <citation type="submission" date="2015-04" db="UniProtKB">
        <authorList>
            <consortium name="EnsemblPlants"/>
        </authorList>
    </citation>
    <scope>IDENTIFICATION</scope>
</reference>
<dbReference type="HOGENOM" id="CLU_051033_3_1_1"/>
<evidence type="ECO:0000256" key="2">
    <source>
        <dbReference type="ARBA" id="ARBA00007815"/>
    </source>
</evidence>
<dbReference type="EnsemblPlants" id="LPERR02G20490.1">
    <property type="protein sequence ID" value="LPERR02G20490.1"/>
    <property type="gene ID" value="LPERR02G20490"/>
</dbReference>
<keyword evidence="6" id="KW-0233">DNA recombination</keyword>
<dbReference type="GO" id="GO:0005662">
    <property type="term" value="C:DNA replication factor A complex"/>
    <property type="evidence" value="ECO:0007669"/>
    <property type="project" value="TreeGrafter"/>
</dbReference>
<comment type="function">
    <text evidence="9">Component of the replication protein A complex (RPA) required for DNA recombination, repair and replication. The activity of RPA is mediated by single-stranded DNA binding and protein interactions.</text>
</comment>
<reference evidence="13 14" key="1">
    <citation type="submission" date="2012-08" db="EMBL/GenBank/DDBJ databases">
        <title>Oryza genome evolution.</title>
        <authorList>
            <person name="Wing R.A."/>
        </authorList>
    </citation>
    <scope>NUCLEOTIDE SEQUENCE</scope>
</reference>
<dbReference type="GO" id="GO:0000781">
    <property type="term" value="C:chromosome, telomeric region"/>
    <property type="evidence" value="ECO:0007669"/>
    <property type="project" value="TreeGrafter"/>
</dbReference>
<proteinExistence type="inferred from homology"/>
<name>A0A0D9VIN1_9ORYZ</name>
<dbReference type="Gene3D" id="1.10.10.10">
    <property type="entry name" value="Winged helix-like DNA-binding domain superfamily/Winged helix DNA-binding domain"/>
    <property type="match status" value="1"/>
</dbReference>
<dbReference type="InterPro" id="IPR040260">
    <property type="entry name" value="RFA2-like"/>
</dbReference>
<evidence type="ECO:0000259" key="12">
    <source>
        <dbReference type="Pfam" id="PF08784"/>
    </source>
</evidence>
<dbReference type="PANTHER" id="PTHR13989">
    <property type="entry name" value="REPLICATION PROTEIN A-RELATED"/>
    <property type="match status" value="1"/>
</dbReference>
<dbReference type="InterPro" id="IPR036390">
    <property type="entry name" value="WH_DNA-bd_sf"/>
</dbReference>
<dbReference type="Proteomes" id="UP000032180">
    <property type="component" value="Chromosome 2"/>
</dbReference>
<feature type="domain" description="OB" evidence="11">
    <location>
        <begin position="80"/>
        <end position="153"/>
    </location>
</feature>
<evidence type="ECO:0000256" key="5">
    <source>
        <dbReference type="ARBA" id="ARBA00023125"/>
    </source>
</evidence>
<dbReference type="STRING" id="77586.A0A0D9VIN1"/>
<dbReference type="Pfam" id="PF01336">
    <property type="entry name" value="tRNA_anti-codon"/>
    <property type="match status" value="1"/>
</dbReference>
<dbReference type="PANTHER" id="PTHR13989:SF49">
    <property type="entry name" value="REPLICATION PROTEIN A 32 KDA SUBUNIT B"/>
    <property type="match status" value="1"/>
</dbReference>
<dbReference type="InterPro" id="IPR014892">
    <property type="entry name" value="RPA_C"/>
</dbReference>
<dbReference type="Gramene" id="LPERR02G20490.1">
    <property type="protein sequence ID" value="LPERR02G20490.1"/>
    <property type="gene ID" value="LPERR02G20490"/>
</dbReference>
<reference evidence="14" key="2">
    <citation type="submission" date="2013-12" db="EMBL/GenBank/DDBJ databases">
        <authorList>
            <person name="Yu Y."/>
            <person name="Lee S."/>
            <person name="de Baynast K."/>
            <person name="Wissotski M."/>
            <person name="Liu L."/>
            <person name="Talag J."/>
            <person name="Goicoechea J."/>
            <person name="Angelova A."/>
            <person name="Jetty R."/>
            <person name="Kudrna D."/>
            <person name="Golser W."/>
            <person name="Rivera L."/>
            <person name="Zhang J."/>
            <person name="Wing R."/>
        </authorList>
    </citation>
    <scope>NUCLEOTIDE SEQUENCE</scope>
</reference>
<dbReference type="GO" id="GO:0006260">
    <property type="term" value="P:DNA replication"/>
    <property type="evidence" value="ECO:0007669"/>
    <property type="project" value="UniProtKB-KW"/>
</dbReference>
<dbReference type="InterPro" id="IPR014646">
    <property type="entry name" value="Rfa2/RPA32"/>
</dbReference>
<dbReference type="eggNOG" id="KOG3108">
    <property type="taxonomic scope" value="Eukaryota"/>
</dbReference>
<dbReference type="Pfam" id="PF08784">
    <property type="entry name" value="RPA_C"/>
    <property type="match status" value="1"/>
</dbReference>
<evidence type="ECO:0000256" key="3">
    <source>
        <dbReference type="ARBA" id="ARBA00022705"/>
    </source>
</evidence>
<dbReference type="GO" id="GO:0006289">
    <property type="term" value="P:nucleotide-excision repair"/>
    <property type="evidence" value="ECO:0007669"/>
    <property type="project" value="TreeGrafter"/>
</dbReference>
<evidence type="ECO:0000256" key="4">
    <source>
        <dbReference type="ARBA" id="ARBA00022763"/>
    </source>
</evidence>
<comment type="similarity">
    <text evidence="2">Belongs to the replication factor A protein 2 family.</text>
</comment>
<evidence type="ECO:0000259" key="11">
    <source>
        <dbReference type="Pfam" id="PF01336"/>
    </source>
</evidence>
<dbReference type="Gene3D" id="2.40.50.140">
    <property type="entry name" value="Nucleic acid-binding proteins"/>
    <property type="match status" value="1"/>
</dbReference>
<dbReference type="InterPro" id="IPR036388">
    <property type="entry name" value="WH-like_DNA-bd_sf"/>
</dbReference>
<feature type="domain" description="Replication protein A C-terminal" evidence="12">
    <location>
        <begin position="171"/>
        <end position="281"/>
    </location>
</feature>
<evidence type="ECO:0008006" key="15">
    <source>
        <dbReference type="Google" id="ProtNLM"/>
    </source>
</evidence>
<keyword evidence="14" id="KW-1185">Reference proteome</keyword>
<accession>A0A0D9VIN1</accession>
<keyword evidence="5" id="KW-0238">DNA-binding</keyword>
<dbReference type="SUPFAM" id="SSF46785">
    <property type="entry name" value="Winged helix' DNA-binding domain"/>
    <property type="match status" value="1"/>
</dbReference>
<dbReference type="GO" id="GO:0000724">
    <property type="term" value="P:double-strand break repair via homologous recombination"/>
    <property type="evidence" value="ECO:0007669"/>
    <property type="project" value="TreeGrafter"/>
</dbReference>
<comment type="subcellular location">
    <subcellularLocation>
        <location evidence="1">Nucleus</location>
    </subcellularLocation>
</comment>
<dbReference type="GO" id="GO:0035861">
    <property type="term" value="C:site of double-strand break"/>
    <property type="evidence" value="ECO:0007669"/>
    <property type="project" value="TreeGrafter"/>
</dbReference>
<dbReference type="PIRSF" id="PIRSF036949">
    <property type="entry name" value="RPA32"/>
    <property type="match status" value="1"/>
</dbReference>
<sequence>MYGGGGYDGGGGNANSLFSGGGFMPSQSTNAVEGSGGGGFPKSRNAQTLLPLTIKQIMDASQTNDDKSNFAVNGMEVSTVRLVGRMFNKVDRVTDVSFTLDDGTGRIHVNRWENDSTDTKEMNNINDGDYVIVNGGLKGFQGKRQVVAYSARPVTNFNDVTHHFLHCIHVHLELTRSKPQGKANTATGTPNQAMLRDGMAYNQGSLPNQASTFSAPQNTGSASDISKLVLSVFHDPTVMNDEHGISVDYVSKRLNLPEDAVRKIIQEEYEKGHLYATIDDHHYKSTMNGWHTRLAGVDLRSRLTTMAPWHGMSA</sequence>
<evidence type="ECO:0000256" key="8">
    <source>
        <dbReference type="ARBA" id="ARBA00023242"/>
    </source>
</evidence>
<evidence type="ECO:0000256" key="7">
    <source>
        <dbReference type="ARBA" id="ARBA00023204"/>
    </source>
</evidence>
<keyword evidence="3" id="KW-0235">DNA replication</keyword>
<dbReference type="SUPFAM" id="SSF50249">
    <property type="entry name" value="Nucleic acid-binding proteins"/>
    <property type="match status" value="1"/>
</dbReference>